<gene>
    <name evidence="1" type="ORF">METZ01_LOCUS286257</name>
</gene>
<protein>
    <submittedName>
        <fullName evidence="1">Uncharacterized protein</fullName>
    </submittedName>
</protein>
<name>A0A382LBI2_9ZZZZ</name>
<dbReference type="EMBL" id="UINC01085649">
    <property type="protein sequence ID" value="SVC33403.1"/>
    <property type="molecule type" value="Genomic_DNA"/>
</dbReference>
<organism evidence="1">
    <name type="scientific">marine metagenome</name>
    <dbReference type="NCBI Taxonomy" id="408172"/>
    <lineage>
        <taxon>unclassified sequences</taxon>
        <taxon>metagenomes</taxon>
        <taxon>ecological metagenomes</taxon>
    </lineage>
</organism>
<dbReference type="AlphaFoldDB" id="A0A382LBI2"/>
<proteinExistence type="predicted"/>
<evidence type="ECO:0000313" key="1">
    <source>
        <dbReference type="EMBL" id="SVC33403.1"/>
    </source>
</evidence>
<sequence length="76" mass="8790">MLKTIYSIHTPKLGKKIVSDFGHHIIEKDKARYVCPKEFSKNDINPSNFYKLKTELGLDSILILDRVKNIGDERCI</sequence>
<reference evidence="1" key="1">
    <citation type="submission" date="2018-05" db="EMBL/GenBank/DDBJ databases">
        <authorList>
            <person name="Lanie J.A."/>
            <person name="Ng W.-L."/>
            <person name="Kazmierczak K.M."/>
            <person name="Andrzejewski T.M."/>
            <person name="Davidsen T.M."/>
            <person name="Wayne K.J."/>
            <person name="Tettelin H."/>
            <person name="Glass J.I."/>
            <person name="Rusch D."/>
            <person name="Podicherti R."/>
            <person name="Tsui H.-C.T."/>
            <person name="Winkler M.E."/>
        </authorList>
    </citation>
    <scope>NUCLEOTIDE SEQUENCE</scope>
</reference>
<feature type="non-terminal residue" evidence="1">
    <location>
        <position position="76"/>
    </location>
</feature>
<accession>A0A382LBI2</accession>